<dbReference type="PROSITE" id="PS51918">
    <property type="entry name" value="RADICAL_SAM"/>
    <property type="match status" value="1"/>
</dbReference>
<feature type="domain" description="Radical SAM core" evidence="6">
    <location>
        <begin position="32"/>
        <end position="258"/>
    </location>
</feature>
<dbReference type="SFLD" id="SFLDG01067">
    <property type="entry name" value="SPASM/twitch_domain_containing"/>
    <property type="match status" value="1"/>
</dbReference>
<keyword evidence="2" id="KW-0949">S-adenosyl-L-methionine</keyword>
<comment type="caution">
    <text evidence="7">The sequence shown here is derived from an EMBL/GenBank/DDBJ whole genome shotgun (WGS) entry which is preliminary data.</text>
</comment>
<protein>
    <submittedName>
        <fullName evidence="7">Radical SAM protein</fullName>
    </submittedName>
</protein>
<dbReference type="SFLD" id="SFLDS00029">
    <property type="entry name" value="Radical_SAM"/>
    <property type="match status" value="1"/>
</dbReference>
<dbReference type="CDD" id="cd01335">
    <property type="entry name" value="Radical_SAM"/>
    <property type="match status" value="1"/>
</dbReference>
<organism evidence="7 8">
    <name type="scientific">Carboxylicivirga linearis</name>
    <dbReference type="NCBI Taxonomy" id="1628157"/>
    <lineage>
        <taxon>Bacteria</taxon>
        <taxon>Pseudomonadati</taxon>
        <taxon>Bacteroidota</taxon>
        <taxon>Bacteroidia</taxon>
        <taxon>Marinilabiliales</taxon>
        <taxon>Marinilabiliaceae</taxon>
        <taxon>Carboxylicivirga</taxon>
    </lineage>
</organism>
<dbReference type="InterPro" id="IPR013785">
    <property type="entry name" value="Aldolase_TIM"/>
</dbReference>
<dbReference type="InterPro" id="IPR058240">
    <property type="entry name" value="rSAM_sf"/>
</dbReference>
<dbReference type="RefSeq" id="WP_212219263.1">
    <property type="nucleotide sequence ID" value="NZ_JAGUCO010000029.1"/>
</dbReference>
<keyword evidence="8" id="KW-1185">Reference proteome</keyword>
<comment type="cofactor">
    <cofactor evidence="1">
        <name>[4Fe-4S] cluster</name>
        <dbReference type="ChEBI" id="CHEBI:49883"/>
    </cofactor>
</comment>
<name>A0ABS5K0X3_9BACT</name>
<dbReference type="PANTHER" id="PTHR11228">
    <property type="entry name" value="RADICAL SAM DOMAIN PROTEIN"/>
    <property type="match status" value="1"/>
</dbReference>
<evidence type="ECO:0000256" key="1">
    <source>
        <dbReference type="ARBA" id="ARBA00001966"/>
    </source>
</evidence>
<evidence type="ECO:0000313" key="8">
    <source>
        <dbReference type="Proteomes" id="UP000708576"/>
    </source>
</evidence>
<keyword evidence="4" id="KW-0408">Iron</keyword>
<dbReference type="Proteomes" id="UP000708576">
    <property type="component" value="Unassembled WGS sequence"/>
</dbReference>
<keyword evidence="5" id="KW-0411">Iron-sulfur</keyword>
<evidence type="ECO:0000256" key="5">
    <source>
        <dbReference type="ARBA" id="ARBA00023014"/>
    </source>
</evidence>
<sequence length="338" mass="39339">MKSYYNFYNILKLYKSIKSTRVKAIGLIASSILGFRHLSLRIDPALSCNLFCQMCYFSDSEKRKSLKGQLNTEQLNQIAKIFYPKAFQLVLGCGAEPTINRDFMQAIRLAKQYKIPNISIVTNGLLLRDSHIKEMIELEMDEIILSAHGLAKPNYEKFMVNGHFEKFVELLAKFSKYKNELGASKPQIRINYTVNEDNIEDLYSFKEFATLYQFDTIQVRPIMDIGGKYKKLLPLNLKDKYNNILDEIKNTCHQKNIKLLANRIDFSYMEKNKDAYLIDSVYTYLSPNTESELGIDFNKSSITQYKKSIKWYKSILLGIIKKRDGSKNADRFLKYDIE</sequence>
<dbReference type="InterPro" id="IPR050377">
    <property type="entry name" value="Radical_SAM_PqqE_MftC-like"/>
</dbReference>
<evidence type="ECO:0000259" key="6">
    <source>
        <dbReference type="PROSITE" id="PS51918"/>
    </source>
</evidence>
<dbReference type="Gene3D" id="3.20.20.70">
    <property type="entry name" value="Aldolase class I"/>
    <property type="match status" value="1"/>
</dbReference>
<keyword evidence="3" id="KW-0479">Metal-binding</keyword>
<gene>
    <name evidence="7" type="ORF">KEM10_20945</name>
</gene>
<dbReference type="PANTHER" id="PTHR11228:SF34">
    <property type="entry name" value="TUNGSTEN-CONTAINING ALDEHYDE FERREDOXIN OXIDOREDUCTASE COFACTOR MODIFYING PROTEIN"/>
    <property type="match status" value="1"/>
</dbReference>
<evidence type="ECO:0000256" key="3">
    <source>
        <dbReference type="ARBA" id="ARBA00022723"/>
    </source>
</evidence>
<accession>A0ABS5K0X3</accession>
<reference evidence="7 8" key="1">
    <citation type="journal article" date="2015" name="Int. J. Syst. Evol. Microbiol.">
        <title>Carboxylicivirga linearis sp. nov., isolated from a sea cucumber culture pond.</title>
        <authorList>
            <person name="Wang F.Q."/>
            <person name="Zhou Y.X."/>
            <person name="Lin X.Z."/>
            <person name="Chen G.J."/>
            <person name="Du Z.J."/>
        </authorList>
    </citation>
    <scope>NUCLEOTIDE SEQUENCE [LARGE SCALE GENOMIC DNA]</scope>
    <source>
        <strain evidence="7 8">FB218</strain>
    </source>
</reference>
<evidence type="ECO:0000256" key="2">
    <source>
        <dbReference type="ARBA" id="ARBA00022691"/>
    </source>
</evidence>
<dbReference type="Pfam" id="PF04055">
    <property type="entry name" value="Radical_SAM"/>
    <property type="match status" value="1"/>
</dbReference>
<dbReference type="InterPro" id="IPR007197">
    <property type="entry name" value="rSAM"/>
</dbReference>
<dbReference type="SUPFAM" id="SSF102114">
    <property type="entry name" value="Radical SAM enzymes"/>
    <property type="match status" value="1"/>
</dbReference>
<proteinExistence type="predicted"/>
<dbReference type="EMBL" id="JAGUCO010000029">
    <property type="protein sequence ID" value="MBS2100768.1"/>
    <property type="molecule type" value="Genomic_DNA"/>
</dbReference>
<evidence type="ECO:0000256" key="4">
    <source>
        <dbReference type="ARBA" id="ARBA00023004"/>
    </source>
</evidence>
<evidence type="ECO:0000313" key="7">
    <source>
        <dbReference type="EMBL" id="MBS2100768.1"/>
    </source>
</evidence>